<gene>
    <name evidence="1" type="ORF">CVT26_003226</name>
</gene>
<evidence type="ECO:0008006" key="3">
    <source>
        <dbReference type="Google" id="ProtNLM"/>
    </source>
</evidence>
<evidence type="ECO:0000313" key="1">
    <source>
        <dbReference type="EMBL" id="PPQ98180.1"/>
    </source>
</evidence>
<reference evidence="1 2" key="1">
    <citation type="journal article" date="2018" name="Evol. Lett.">
        <title>Horizontal gene cluster transfer increased hallucinogenic mushroom diversity.</title>
        <authorList>
            <person name="Reynolds H.T."/>
            <person name="Vijayakumar V."/>
            <person name="Gluck-Thaler E."/>
            <person name="Korotkin H.B."/>
            <person name="Matheny P.B."/>
            <person name="Slot J.C."/>
        </authorList>
    </citation>
    <scope>NUCLEOTIDE SEQUENCE [LARGE SCALE GENOMIC DNA]</scope>
    <source>
        <strain evidence="1 2">SRW20</strain>
    </source>
</reference>
<dbReference type="SUPFAM" id="SSF52047">
    <property type="entry name" value="RNI-like"/>
    <property type="match status" value="1"/>
</dbReference>
<keyword evidence="2" id="KW-1185">Reference proteome</keyword>
<dbReference type="OrthoDB" id="2745898at2759"/>
<dbReference type="InParanoid" id="A0A409Y5A1"/>
<dbReference type="Proteomes" id="UP000284706">
    <property type="component" value="Unassembled WGS sequence"/>
</dbReference>
<dbReference type="EMBL" id="NHYE01001141">
    <property type="protein sequence ID" value="PPQ98180.1"/>
    <property type="molecule type" value="Genomic_DNA"/>
</dbReference>
<protein>
    <recommendedName>
        <fullName evidence="3">F-box domain-containing protein</fullName>
    </recommendedName>
</protein>
<name>A0A409Y5A1_9AGAR</name>
<accession>A0A409Y5A1</accession>
<sequence>MSLQSLPLELISLIVEEFQSDKKSLKNISLVSRPFLHACRTHLFTVLRINSLQPAFDYKCKAWYDLVRRSPALLPYIRVLELGPPIFRVSKDTAVWSSQWGDIMRRGVPSIHDEKLEFIMAGATNVKKVILRLEYQPWQNFSPAFRQTVLDLIQRESVASLSIEDVIGFPFETLRNCRGLKDLSLISITASEHPSDEAQTDHQRQSGRMGHLESFTAIASDQCIGPLIDTLSSARSNLDISRLQRLAVNITGTDGRTALSRFPICSQTITTLDLRLNSSKEYDVCDLQKFPNLRSLFISAAYTPFYRPILPLARLLARGGKSSNLQELKIFFRQESPDFEEFEPESPSQALTRICMSRDWKEFEQKLTKQALFPSLRKMSLVFRPEDMTIFLNDYLTMSLHLCLVKAMPALYALTNPTIEVYDDRFEQYIPNIFETKNRLY</sequence>
<proteinExistence type="predicted"/>
<organism evidence="1 2">
    <name type="scientific">Gymnopilus dilepis</name>
    <dbReference type="NCBI Taxonomy" id="231916"/>
    <lineage>
        <taxon>Eukaryota</taxon>
        <taxon>Fungi</taxon>
        <taxon>Dikarya</taxon>
        <taxon>Basidiomycota</taxon>
        <taxon>Agaricomycotina</taxon>
        <taxon>Agaricomycetes</taxon>
        <taxon>Agaricomycetidae</taxon>
        <taxon>Agaricales</taxon>
        <taxon>Agaricineae</taxon>
        <taxon>Hymenogastraceae</taxon>
        <taxon>Gymnopilus</taxon>
    </lineage>
</organism>
<evidence type="ECO:0000313" key="2">
    <source>
        <dbReference type="Proteomes" id="UP000284706"/>
    </source>
</evidence>
<comment type="caution">
    <text evidence="1">The sequence shown here is derived from an EMBL/GenBank/DDBJ whole genome shotgun (WGS) entry which is preliminary data.</text>
</comment>
<dbReference type="AlphaFoldDB" id="A0A409Y5A1"/>